<organism evidence="3 4">
    <name type="scientific">Coniochaeta ligniaria NRRL 30616</name>
    <dbReference type="NCBI Taxonomy" id="1408157"/>
    <lineage>
        <taxon>Eukaryota</taxon>
        <taxon>Fungi</taxon>
        <taxon>Dikarya</taxon>
        <taxon>Ascomycota</taxon>
        <taxon>Pezizomycotina</taxon>
        <taxon>Sordariomycetes</taxon>
        <taxon>Sordariomycetidae</taxon>
        <taxon>Coniochaetales</taxon>
        <taxon>Coniochaetaceae</taxon>
        <taxon>Coniochaeta</taxon>
    </lineage>
</organism>
<dbReference type="AlphaFoldDB" id="A0A1J7IQ74"/>
<proteinExistence type="predicted"/>
<feature type="chain" id="PRO_5013131610" evidence="2">
    <location>
        <begin position="19"/>
        <end position="301"/>
    </location>
</feature>
<evidence type="ECO:0000256" key="2">
    <source>
        <dbReference type="SAM" id="SignalP"/>
    </source>
</evidence>
<sequence length="301" mass="32356">MSLLIAFQLLSTFLLAIGAYRRGYDDGIRAGGAMRLPIWIHCATCLAVWLAPLIIHSIIVYRRGYNHGLAAHVTGSPTFCLSCEFCVLHGGHRPPPALTSTSTSNVYVYRDAVEVPNNDGGPVKVVSDAQDGWGSLIKVQDADQDEWIRPADNAQDDAQDGWGNPVVNAQGDGQKGWYGSAKVTNNDQDGVGGPVKMPNDNQGGWGSPAENALAAVPPVKDMRREDPFPAANTRKHDLGWWPVPNGVAVHGVSSLVPARSKKGEAPFATQRTDRQLGDREHAGNGVEETVWVGDEGVSGFW</sequence>
<evidence type="ECO:0000313" key="3">
    <source>
        <dbReference type="EMBL" id="OIW23265.1"/>
    </source>
</evidence>
<name>A0A1J7IQ74_9PEZI</name>
<feature type="signal peptide" evidence="2">
    <location>
        <begin position="1"/>
        <end position="18"/>
    </location>
</feature>
<keyword evidence="1" id="KW-0812">Transmembrane</keyword>
<keyword evidence="4" id="KW-1185">Reference proteome</keyword>
<keyword evidence="1" id="KW-1133">Transmembrane helix</keyword>
<dbReference type="EMBL" id="KV875107">
    <property type="protein sequence ID" value="OIW23265.1"/>
    <property type="molecule type" value="Genomic_DNA"/>
</dbReference>
<keyword evidence="2" id="KW-0732">Signal</keyword>
<protein>
    <submittedName>
        <fullName evidence="3">Uncharacterized protein</fullName>
    </submittedName>
</protein>
<gene>
    <name evidence="3" type="ORF">CONLIGDRAFT_637716</name>
</gene>
<keyword evidence="1" id="KW-0472">Membrane</keyword>
<evidence type="ECO:0000313" key="4">
    <source>
        <dbReference type="Proteomes" id="UP000182658"/>
    </source>
</evidence>
<evidence type="ECO:0000256" key="1">
    <source>
        <dbReference type="SAM" id="Phobius"/>
    </source>
</evidence>
<reference evidence="3 4" key="1">
    <citation type="submission" date="2016-10" db="EMBL/GenBank/DDBJ databases">
        <title>Draft genome sequence of Coniochaeta ligniaria NRRL30616, a lignocellulolytic fungus for bioabatement of inhibitors in plant biomass hydrolysates.</title>
        <authorList>
            <consortium name="DOE Joint Genome Institute"/>
            <person name="Jimenez D.J."/>
            <person name="Hector R.E."/>
            <person name="Riley R."/>
            <person name="Sun H."/>
            <person name="Grigoriev I.V."/>
            <person name="Van Elsas J.D."/>
            <person name="Nichols N.N."/>
        </authorList>
    </citation>
    <scope>NUCLEOTIDE SEQUENCE [LARGE SCALE GENOMIC DNA]</scope>
    <source>
        <strain evidence="3 4">NRRL 30616</strain>
    </source>
</reference>
<feature type="transmembrane region" description="Helical" evidence="1">
    <location>
        <begin position="38"/>
        <end position="61"/>
    </location>
</feature>
<dbReference type="Proteomes" id="UP000182658">
    <property type="component" value="Unassembled WGS sequence"/>
</dbReference>
<dbReference type="InParanoid" id="A0A1J7IQ74"/>
<accession>A0A1J7IQ74</accession>